<dbReference type="HOGENOM" id="CLU_1073656_0_0_1"/>
<gene>
    <name evidence="1" type="ORF">COCHEDRAFT_1030079</name>
</gene>
<reference evidence="2" key="2">
    <citation type="journal article" date="2013" name="PLoS Genet.">
        <title>Comparative genome structure, secondary metabolite, and effector coding capacity across Cochliobolus pathogens.</title>
        <authorList>
            <person name="Condon B.J."/>
            <person name="Leng Y."/>
            <person name="Wu D."/>
            <person name="Bushley K.E."/>
            <person name="Ohm R.A."/>
            <person name="Otillar R."/>
            <person name="Martin J."/>
            <person name="Schackwitz W."/>
            <person name="Grimwood J."/>
            <person name="MohdZainudin N."/>
            <person name="Xue C."/>
            <person name="Wang R."/>
            <person name="Manning V.A."/>
            <person name="Dhillon B."/>
            <person name="Tu Z.J."/>
            <person name="Steffenson B.J."/>
            <person name="Salamov A."/>
            <person name="Sun H."/>
            <person name="Lowry S."/>
            <person name="LaButti K."/>
            <person name="Han J."/>
            <person name="Copeland A."/>
            <person name="Lindquist E."/>
            <person name="Barry K."/>
            <person name="Schmutz J."/>
            <person name="Baker S.E."/>
            <person name="Ciuffetti L.M."/>
            <person name="Grigoriev I.V."/>
            <person name="Zhong S."/>
            <person name="Turgeon B.G."/>
        </authorList>
    </citation>
    <scope>NUCLEOTIDE SEQUENCE [LARGE SCALE GENOMIC DNA]</scope>
    <source>
        <strain evidence="2">C5 / ATCC 48332 / race O</strain>
    </source>
</reference>
<reference evidence="1 2" key="1">
    <citation type="journal article" date="2012" name="PLoS Pathog.">
        <title>Diverse lifestyles and strategies of plant pathogenesis encoded in the genomes of eighteen Dothideomycetes fungi.</title>
        <authorList>
            <person name="Ohm R.A."/>
            <person name="Feau N."/>
            <person name="Henrissat B."/>
            <person name="Schoch C.L."/>
            <person name="Horwitz B.A."/>
            <person name="Barry K.W."/>
            <person name="Condon B.J."/>
            <person name="Copeland A.C."/>
            <person name="Dhillon B."/>
            <person name="Glaser F."/>
            <person name="Hesse C.N."/>
            <person name="Kosti I."/>
            <person name="LaButti K."/>
            <person name="Lindquist E.A."/>
            <person name="Lucas S."/>
            <person name="Salamov A.A."/>
            <person name="Bradshaw R.E."/>
            <person name="Ciuffetti L."/>
            <person name="Hamelin R.C."/>
            <person name="Kema G.H.J."/>
            <person name="Lawrence C."/>
            <person name="Scott J.A."/>
            <person name="Spatafora J.W."/>
            <person name="Turgeon B.G."/>
            <person name="de Wit P.J.G.M."/>
            <person name="Zhong S."/>
            <person name="Goodwin S.B."/>
            <person name="Grigoriev I.V."/>
        </authorList>
    </citation>
    <scope>NUCLEOTIDE SEQUENCE [LARGE SCALE GENOMIC DNA]</scope>
    <source>
        <strain evidence="2">C5 / ATCC 48332 / race O</strain>
    </source>
</reference>
<organism evidence="1 2">
    <name type="scientific">Cochliobolus heterostrophus (strain C5 / ATCC 48332 / race O)</name>
    <name type="common">Southern corn leaf blight fungus</name>
    <name type="synonym">Bipolaris maydis</name>
    <dbReference type="NCBI Taxonomy" id="701091"/>
    <lineage>
        <taxon>Eukaryota</taxon>
        <taxon>Fungi</taxon>
        <taxon>Dikarya</taxon>
        <taxon>Ascomycota</taxon>
        <taxon>Pezizomycotina</taxon>
        <taxon>Dothideomycetes</taxon>
        <taxon>Pleosporomycetidae</taxon>
        <taxon>Pleosporales</taxon>
        <taxon>Pleosporineae</taxon>
        <taxon>Pleosporaceae</taxon>
        <taxon>Bipolaris</taxon>
    </lineage>
</organism>
<proteinExistence type="predicted"/>
<evidence type="ECO:0000313" key="2">
    <source>
        <dbReference type="Proteomes" id="UP000016936"/>
    </source>
</evidence>
<dbReference type="Proteomes" id="UP000016936">
    <property type="component" value="Unassembled WGS sequence"/>
</dbReference>
<evidence type="ECO:0000313" key="1">
    <source>
        <dbReference type="EMBL" id="EMD92659.1"/>
    </source>
</evidence>
<keyword evidence="2" id="KW-1185">Reference proteome</keyword>
<dbReference type="AlphaFoldDB" id="M2U279"/>
<sequence>MDGWMQAEYRGHTHRTAVSSDMAAPRTGFLVEGHGEDRAGRPIAQRPWPRAQWGSTAEARVARALVVVGITTRPIDLIACSRCFNHALVQAQRCGRQQRRRCAEPSARSRGPCSGKCDLRSPTSLAVILAPVVWTGVLTPQAGRSRLSTSSWHARQSLGPSLQGTRISHPLRQGAQFVLSGSPGLDDRGSGSVKCPNGQARVLPRPLTTWMNHVPCPPTYLHAHTHTHTHTPIHTLHTTLCDNAVALGYGRIYQTHALL</sequence>
<protein>
    <submittedName>
        <fullName evidence="1">Uncharacterized protein</fullName>
    </submittedName>
</protein>
<name>M2U279_COCH5</name>
<accession>M2U279</accession>
<dbReference type="EMBL" id="KB445575">
    <property type="protein sequence ID" value="EMD92659.1"/>
    <property type="molecule type" value="Genomic_DNA"/>
</dbReference>